<evidence type="ECO:0000256" key="1">
    <source>
        <dbReference type="SAM" id="SignalP"/>
    </source>
</evidence>
<feature type="signal peptide" evidence="1">
    <location>
        <begin position="1"/>
        <end position="20"/>
    </location>
</feature>
<dbReference type="Gene3D" id="3.40.570.10">
    <property type="entry name" value="Extracellular Endonuclease, subunit A"/>
    <property type="match status" value="1"/>
</dbReference>
<dbReference type="GO" id="GO:0046872">
    <property type="term" value="F:metal ion binding"/>
    <property type="evidence" value="ECO:0007669"/>
    <property type="project" value="InterPro"/>
</dbReference>
<dbReference type="GO" id="GO:0016787">
    <property type="term" value="F:hydrolase activity"/>
    <property type="evidence" value="ECO:0007669"/>
    <property type="project" value="InterPro"/>
</dbReference>
<gene>
    <name evidence="3" type="ORF">GCM10011274_45880</name>
</gene>
<comment type="caution">
    <text evidence="3">The sequence shown here is derived from an EMBL/GenBank/DDBJ whole genome shotgun (WGS) entry which is preliminary data.</text>
</comment>
<evidence type="ECO:0000313" key="4">
    <source>
        <dbReference type="Proteomes" id="UP000622604"/>
    </source>
</evidence>
<dbReference type="Proteomes" id="UP000622604">
    <property type="component" value="Unassembled WGS sequence"/>
</dbReference>
<dbReference type="RefSeq" id="WP_191867341.1">
    <property type="nucleotide sequence ID" value="NZ_BMZC01000023.1"/>
</dbReference>
<dbReference type="EMBL" id="BMZC01000023">
    <property type="protein sequence ID" value="GGZ83085.1"/>
    <property type="molecule type" value="Genomic_DNA"/>
</dbReference>
<dbReference type="SMART" id="SM00477">
    <property type="entry name" value="NUC"/>
    <property type="match status" value="1"/>
</dbReference>
<evidence type="ECO:0000313" key="3">
    <source>
        <dbReference type="EMBL" id="GGZ83085.1"/>
    </source>
</evidence>
<keyword evidence="1" id="KW-0732">Signal</keyword>
<dbReference type="InterPro" id="IPR044925">
    <property type="entry name" value="His-Me_finger_sf"/>
</dbReference>
<reference evidence="3" key="2">
    <citation type="submission" date="2020-09" db="EMBL/GenBank/DDBJ databases">
        <authorList>
            <person name="Sun Q."/>
            <person name="Kim S."/>
        </authorList>
    </citation>
    <scope>NUCLEOTIDE SEQUENCE</scope>
    <source>
        <strain evidence="3">KCTC 32337</strain>
    </source>
</reference>
<dbReference type="InterPro" id="IPR044929">
    <property type="entry name" value="DNA/RNA_non-sp_Endonuclease_sf"/>
</dbReference>
<evidence type="ECO:0000259" key="2">
    <source>
        <dbReference type="SMART" id="SM00477"/>
    </source>
</evidence>
<dbReference type="AlphaFoldDB" id="A0A8H9IG81"/>
<dbReference type="GO" id="GO:0003676">
    <property type="term" value="F:nucleic acid binding"/>
    <property type="evidence" value="ECO:0007669"/>
    <property type="project" value="InterPro"/>
</dbReference>
<feature type="domain" description="ENPP1-3/EXOG-like endonuclease/phosphodiesterase" evidence="2">
    <location>
        <begin position="29"/>
        <end position="244"/>
    </location>
</feature>
<dbReference type="SUPFAM" id="SSF54060">
    <property type="entry name" value="His-Me finger endonucleases"/>
    <property type="match status" value="1"/>
</dbReference>
<dbReference type="InterPro" id="IPR020821">
    <property type="entry name" value="ENPP1-3/EXOG-like_nuc-like"/>
</dbReference>
<proteinExistence type="predicted"/>
<reference evidence="3" key="1">
    <citation type="journal article" date="2014" name="Int. J. Syst. Evol. Microbiol.">
        <title>Complete genome sequence of Corynebacterium casei LMG S-19264T (=DSM 44701T), isolated from a smear-ripened cheese.</title>
        <authorList>
            <consortium name="US DOE Joint Genome Institute (JGI-PGF)"/>
            <person name="Walter F."/>
            <person name="Albersmeier A."/>
            <person name="Kalinowski J."/>
            <person name="Ruckert C."/>
        </authorList>
    </citation>
    <scope>NUCLEOTIDE SEQUENCE</scope>
    <source>
        <strain evidence="3">KCTC 32337</strain>
    </source>
</reference>
<name>A0A8H9IG81_9ALTE</name>
<feature type="chain" id="PRO_5034804215" description="ENPP1-3/EXOG-like endonuclease/phosphodiesterase domain-containing protein" evidence="1">
    <location>
        <begin position="21"/>
        <end position="273"/>
    </location>
</feature>
<dbReference type="Pfam" id="PF01223">
    <property type="entry name" value="Endonuclease_NS"/>
    <property type="match status" value="1"/>
</dbReference>
<accession>A0A8H9IG81</accession>
<organism evidence="3 4">
    <name type="scientific">Paraglaciecola chathamensis</name>
    <dbReference type="NCBI Taxonomy" id="368405"/>
    <lineage>
        <taxon>Bacteria</taxon>
        <taxon>Pseudomonadati</taxon>
        <taxon>Pseudomonadota</taxon>
        <taxon>Gammaproteobacteria</taxon>
        <taxon>Alteromonadales</taxon>
        <taxon>Alteromonadaceae</taxon>
        <taxon>Paraglaciecola</taxon>
    </lineage>
</organism>
<protein>
    <recommendedName>
        <fullName evidence="2">ENPP1-3/EXOG-like endonuclease/phosphodiesterase domain-containing protein</fullName>
    </recommendedName>
</protein>
<sequence length="273" mass="30669">MLRNCLIISTVMLLLVPAHAETRFYTVNHGIYISTMDCQTRLPVAVQYKVGKDTGTEERYSSYINDDTLLAEAPQCHPLTAHSFRTYQAVLKRGGIAQSYDVGHLAASNHLDDNAKSSKIANQYSNLAPQASVFNRRGGAYFHTESIIECHRDIEPLFVVAGTIDDPTTTDSDFFSSTFGQTTPDYWYRVIYWSETNVYKAWLMPNSPSATDDNLLQGRYDIDLAVLVENIPVHLEFFESLMHYGVPEATSDFIETKQSGKKLTCRNRTTGIG</sequence>
<dbReference type="InterPro" id="IPR001604">
    <property type="entry name" value="Endo_G_ENPP1-like_dom"/>
</dbReference>